<comment type="pathway">
    <text evidence="1">Glycerolipid metabolism; triacylglycerol biosynthesis.</text>
</comment>
<evidence type="ECO:0000256" key="2">
    <source>
        <dbReference type="ARBA" id="ARBA00005189"/>
    </source>
</evidence>
<evidence type="ECO:0000256" key="6">
    <source>
        <dbReference type="ARBA" id="ARBA00048109"/>
    </source>
</evidence>
<gene>
    <name evidence="8" type="ORF">LRAMOSA03005</name>
</gene>
<keyword evidence="5" id="KW-0012">Acyltransferase</keyword>
<evidence type="ECO:0000256" key="3">
    <source>
        <dbReference type="ARBA" id="ARBA00013244"/>
    </source>
</evidence>
<dbReference type="InterPro" id="IPR004255">
    <property type="entry name" value="O-acyltransferase_WSD1_N"/>
</dbReference>
<evidence type="ECO:0000256" key="5">
    <source>
        <dbReference type="ARBA" id="ARBA00023315"/>
    </source>
</evidence>
<dbReference type="GO" id="GO:0005886">
    <property type="term" value="C:plasma membrane"/>
    <property type="evidence" value="ECO:0007669"/>
    <property type="project" value="TreeGrafter"/>
</dbReference>
<proteinExistence type="predicted"/>
<dbReference type="GO" id="GO:0019432">
    <property type="term" value="P:triglyceride biosynthetic process"/>
    <property type="evidence" value="ECO:0007669"/>
    <property type="project" value="TreeGrafter"/>
</dbReference>
<dbReference type="OrthoDB" id="619536at2759"/>
<dbReference type="Pfam" id="PF03007">
    <property type="entry name" value="WS_DGAT_cat"/>
    <property type="match status" value="1"/>
</dbReference>
<evidence type="ECO:0000313" key="8">
    <source>
        <dbReference type="EMBL" id="CDS10329.1"/>
    </source>
</evidence>
<comment type="catalytic activity">
    <reaction evidence="6">
        <text>an acyl-CoA + a 1,2-diacyl-sn-glycerol = a triacyl-sn-glycerol + CoA</text>
        <dbReference type="Rhea" id="RHEA:10868"/>
        <dbReference type="ChEBI" id="CHEBI:17815"/>
        <dbReference type="ChEBI" id="CHEBI:57287"/>
        <dbReference type="ChEBI" id="CHEBI:58342"/>
        <dbReference type="ChEBI" id="CHEBI:64615"/>
        <dbReference type="EC" id="2.3.1.20"/>
    </reaction>
</comment>
<protein>
    <recommendedName>
        <fullName evidence="3">diacylglycerol O-acyltransferase</fullName>
        <ecNumber evidence="3">2.3.1.20</ecNumber>
    </recommendedName>
</protein>
<evidence type="ECO:0000256" key="4">
    <source>
        <dbReference type="ARBA" id="ARBA00022679"/>
    </source>
</evidence>
<dbReference type="InterPro" id="IPR045034">
    <property type="entry name" value="O-acyltransferase_WSD1-like"/>
</dbReference>
<accession>A0A077WSU1</accession>
<dbReference type="EC" id="2.3.1.20" evidence="3"/>
<dbReference type="AlphaFoldDB" id="A0A077WSU1"/>
<evidence type="ECO:0000259" key="7">
    <source>
        <dbReference type="Pfam" id="PF03007"/>
    </source>
</evidence>
<dbReference type="GO" id="GO:0004144">
    <property type="term" value="F:diacylglycerol O-acyltransferase activity"/>
    <property type="evidence" value="ECO:0007669"/>
    <property type="project" value="UniProtKB-EC"/>
</dbReference>
<evidence type="ECO:0000256" key="1">
    <source>
        <dbReference type="ARBA" id="ARBA00004771"/>
    </source>
</evidence>
<reference evidence="8" key="1">
    <citation type="journal article" date="2014" name="Genome Announc.">
        <title>De novo whole-genome sequence and genome annotation of Lichtheimia ramosa.</title>
        <authorList>
            <person name="Linde J."/>
            <person name="Schwartze V."/>
            <person name="Binder U."/>
            <person name="Lass-Florl C."/>
            <person name="Voigt K."/>
            <person name="Horn F."/>
        </authorList>
    </citation>
    <scope>NUCLEOTIDE SEQUENCE</scope>
    <source>
        <strain evidence="8">JMRC FSU:6197</strain>
    </source>
</reference>
<comment type="pathway">
    <text evidence="2">Lipid metabolism.</text>
</comment>
<dbReference type="PANTHER" id="PTHR31650:SF1">
    <property type="entry name" value="WAX ESTER SYNTHASE_DIACYLGLYCEROL ACYLTRANSFERASE 4-RELATED"/>
    <property type="match status" value="1"/>
</dbReference>
<organism evidence="8">
    <name type="scientific">Lichtheimia ramosa</name>
    <dbReference type="NCBI Taxonomy" id="688394"/>
    <lineage>
        <taxon>Eukaryota</taxon>
        <taxon>Fungi</taxon>
        <taxon>Fungi incertae sedis</taxon>
        <taxon>Mucoromycota</taxon>
        <taxon>Mucoromycotina</taxon>
        <taxon>Mucoromycetes</taxon>
        <taxon>Mucorales</taxon>
        <taxon>Lichtheimiaceae</taxon>
        <taxon>Lichtheimia</taxon>
    </lineage>
</organism>
<name>A0A077WSU1_9FUNG</name>
<dbReference type="EMBL" id="LK023335">
    <property type="protein sequence ID" value="CDS10329.1"/>
    <property type="molecule type" value="Genomic_DNA"/>
</dbReference>
<feature type="domain" description="O-acyltransferase WSD1-like N-terminal" evidence="7">
    <location>
        <begin position="60"/>
        <end position="157"/>
    </location>
</feature>
<sequence length="487" mass="55957">MDKTSLSGLDNFYLQIEKAWKLKTLSSVWIFDERLDSGFLHQTLDWLCDTYPKYASVPAHGSMFHTALWTRPIGWQPKMNIEHYRLKTPTREALEEYIADKIARPFIYSKPLWELHAISGLEGDRVAFLWKAHCCLGNVQHVLDQLLQNNSKQQRHSNNTIPFSESASPLVPLPIPDHVWALFPSRLQGITMSIWHVLSWIYCVWITVWHDMWIILYCLFLPRSMHRDFYYKGQQTASKQVAWSSSIRYKDIKNVNYFLSGGRTPASSSAMDIIVLVISRCIKGYLDDMNIRHDDYLRLFVPMNAASSHHKRSRVTSGSWGWFSIQDDMSTYRQLEQIQSQMKALQSSPLSFQHVLMRLLKYLPGFLMPFQSIVERVNDIPHGIIVDYIDTTSVDAKGKVSNPLEFGGNVISELRMIPPQLGKGSLAIGLSCFQGNVSIAVLADNHPRYPRLSHSICERFPSEFQLLMRQVSMTASRPPSSFGSHDE</sequence>
<dbReference type="PANTHER" id="PTHR31650">
    <property type="entry name" value="O-ACYLTRANSFERASE (WSD1-LIKE) FAMILY PROTEIN"/>
    <property type="match status" value="1"/>
</dbReference>
<keyword evidence="4" id="KW-0808">Transferase</keyword>